<feature type="region of interest" description="Disordered" evidence="6">
    <location>
        <begin position="408"/>
        <end position="482"/>
    </location>
</feature>
<dbReference type="PANTHER" id="PTHR10126">
    <property type="entry name" value="TATA-BOX BINDING PROTEIN"/>
    <property type="match status" value="1"/>
</dbReference>
<dbReference type="InterPro" id="IPR012295">
    <property type="entry name" value="TBP_dom_sf"/>
</dbReference>
<dbReference type="InterPro" id="IPR022043">
    <property type="entry name" value="CAF1A_DD"/>
</dbReference>
<dbReference type="Gene3D" id="3.30.310.10">
    <property type="entry name" value="TATA-Binding Protein"/>
    <property type="match status" value="2"/>
</dbReference>
<feature type="compositionally biased region" description="Acidic residues" evidence="6">
    <location>
        <begin position="632"/>
        <end position="648"/>
    </location>
</feature>
<feature type="compositionally biased region" description="Basic and acidic residues" evidence="6">
    <location>
        <begin position="452"/>
        <end position="482"/>
    </location>
</feature>
<organism evidence="9 10">
    <name type="scientific">Rhizoctonia solani</name>
    <dbReference type="NCBI Taxonomy" id="456999"/>
    <lineage>
        <taxon>Eukaryota</taxon>
        <taxon>Fungi</taxon>
        <taxon>Dikarya</taxon>
        <taxon>Basidiomycota</taxon>
        <taxon>Agaricomycotina</taxon>
        <taxon>Agaricomycetes</taxon>
        <taxon>Cantharellales</taxon>
        <taxon>Ceratobasidiaceae</taxon>
        <taxon>Rhizoctonia</taxon>
    </lineage>
</organism>
<dbReference type="InterPro" id="IPR030491">
    <property type="entry name" value="TBP_CS"/>
</dbReference>
<dbReference type="GO" id="GO:0005667">
    <property type="term" value="C:transcription regulator complex"/>
    <property type="evidence" value="ECO:0007669"/>
    <property type="project" value="UniProtKB-ARBA"/>
</dbReference>
<accession>A0A8H3A983</accession>
<dbReference type="Pfam" id="PF21796">
    <property type="entry name" value="Cac1_C"/>
    <property type="match status" value="1"/>
</dbReference>
<evidence type="ECO:0000256" key="3">
    <source>
        <dbReference type="ARBA" id="ARBA00023125"/>
    </source>
</evidence>
<feature type="domain" description="Chromatin assembly factor 1 subunit Cac1-like C-terminal" evidence="8">
    <location>
        <begin position="824"/>
        <end position="883"/>
    </location>
</feature>
<dbReference type="PROSITE" id="PS00351">
    <property type="entry name" value="TFIID"/>
    <property type="match status" value="1"/>
</dbReference>
<comment type="similarity">
    <text evidence="2">Belongs to the TBP family.</text>
</comment>
<dbReference type="InterPro" id="IPR048800">
    <property type="entry name" value="Cac1-like_C"/>
</dbReference>
<dbReference type="HAMAP" id="MF_00408">
    <property type="entry name" value="TATA_bind_prot_arch"/>
    <property type="match status" value="1"/>
</dbReference>
<dbReference type="GO" id="GO:0005634">
    <property type="term" value="C:nucleus"/>
    <property type="evidence" value="ECO:0007669"/>
    <property type="project" value="UniProtKB-SubCell"/>
</dbReference>
<feature type="compositionally biased region" description="Acidic residues" evidence="6">
    <location>
        <begin position="655"/>
        <end position="689"/>
    </location>
</feature>
<keyword evidence="4" id="KW-0804">Transcription</keyword>
<feature type="domain" description="Chromatin assembly factor 1 subunit A dimerization" evidence="7">
    <location>
        <begin position="597"/>
        <end position="667"/>
    </location>
</feature>
<dbReference type="SUPFAM" id="SSF55945">
    <property type="entry name" value="TATA-box binding protein-like"/>
    <property type="match status" value="2"/>
</dbReference>
<dbReference type="CDD" id="cd04516">
    <property type="entry name" value="TBP_eukaryotes"/>
    <property type="match status" value="1"/>
</dbReference>
<comment type="subcellular location">
    <subcellularLocation>
        <location evidence="1">Nucleus</location>
    </subcellularLocation>
</comment>
<dbReference type="PRINTS" id="PR00686">
    <property type="entry name" value="TIFACTORIID"/>
</dbReference>
<dbReference type="Pfam" id="PF12253">
    <property type="entry name" value="CAF1A_dimeriz"/>
    <property type="match status" value="1"/>
</dbReference>
<dbReference type="GO" id="GO:0003677">
    <property type="term" value="F:DNA binding"/>
    <property type="evidence" value="ECO:0007669"/>
    <property type="project" value="UniProtKB-KW"/>
</dbReference>
<dbReference type="FunFam" id="3.30.310.10:FF:000002">
    <property type="entry name" value="TATA-box-binding protein 2"/>
    <property type="match status" value="1"/>
</dbReference>
<evidence type="ECO:0000256" key="2">
    <source>
        <dbReference type="ARBA" id="ARBA00005560"/>
    </source>
</evidence>
<feature type="compositionally biased region" description="Basic and acidic residues" evidence="6">
    <location>
        <begin position="422"/>
        <end position="442"/>
    </location>
</feature>
<sequence length="899" mass="99064">MSNTITMPTAARQLPSYPAPAIPNANRNVRLPAATAPTPAPPTPFAMPAVSAPTPAEKPALTLEQQHITAVDGIVPTLQNIVATVNLDCRLDLKTIALHARNAEYNPKRFAAVIMRIRDPKTTALIFASGKMVVTGAKSEDDSRLASRKYARIVQKLGFDAKFSEFKIQNIVGSCDVKFPIRLEGLAYSHGQFSSYEPELFPGLIYRMLKPKVVLLIFVSGKIVLTGAKLLSTAAATQPVASLKNKKAVFKQQSLSLDQAVSTISERLNFHTYLQSVTEPLSEFPASHLPLIAKLIHESEETYHHAATRVHKLLTAQAPSANATENGDPALSKPVVEAAIKRVADRVNWGVDNGVPGATLWRLEVKDRDMVPPEFRKVCEERWKERNQAKTDIQAALAALSEPDRAQYLKSGGNATSGLGSADKDVVMKSPSKADKESEASTKKSAGKPKKEKAVDAEAAAKEKEKQEKKSAKEEKERKVAENKKKSAAAFASFFTPARPTVARVKTTEDAEVSDWKKTFYPFIVKKDTTVAPINRFATNAAQASGSDNALQQLLEQYSTKPRQNRRPSRPRQNLEVRAIMQELTDAEVNRRTLPAKLFHFHENKRPAYYGTWTKSSPHIGPRNPFGKDETLDYDYDSGEDWEEEGDGEVIVSDGSDEEDSASEDEEEGWLVDDDEVDEVPSDAMDESGDTSFKRKAKSSNEKDGKRRKVEKLTPFQKGPCWEEEIGECSYEPFNLYRIQLLNDCPYPVDPFTFIPAKLEESAAVKAADSSTATQTGTFAVPVVPGTDNTSTPQVLGTSNRVPSMTKKQIDPNSIKNPFPEIYLAELYGLIEGSEKTLKGLVEDLYLALKKYPGVKKYAIEAKLREVADKGRSTDTPAKRWRVSDEAWAAVGATRPGQT</sequence>
<dbReference type="InterPro" id="IPR000814">
    <property type="entry name" value="TBP"/>
</dbReference>
<dbReference type="FunFam" id="3.30.310.10:FF:000001">
    <property type="entry name" value="TATA-box-binding protein 2"/>
    <property type="match status" value="1"/>
</dbReference>
<feature type="region of interest" description="Disordered" evidence="6">
    <location>
        <begin position="780"/>
        <end position="811"/>
    </location>
</feature>
<name>A0A8H3A983_9AGAM</name>
<reference evidence="9" key="1">
    <citation type="submission" date="2021-01" db="EMBL/GenBank/DDBJ databases">
        <authorList>
            <person name="Kaushik A."/>
        </authorList>
    </citation>
    <scope>NUCLEOTIDE SEQUENCE</scope>
    <source>
        <strain evidence="9">AG1-1A</strain>
    </source>
</reference>
<evidence type="ECO:0000256" key="6">
    <source>
        <dbReference type="SAM" id="MobiDB-lite"/>
    </source>
</evidence>
<keyword evidence="5" id="KW-0539">Nucleus</keyword>
<proteinExistence type="inferred from homology"/>
<dbReference type="InterPro" id="IPR033710">
    <property type="entry name" value="TBP_eukaryotic"/>
</dbReference>
<comment type="caution">
    <text evidence="9">The sequence shown here is derived from an EMBL/GenBank/DDBJ whole genome shotgun (WGS) entry which is preliminary data.</text>
</comment>
<evidence type="ECO:0000259" key="8">
    <source>
        <dbReference type="Pfam" id="PF21796"/>
    </source>
</evidence>
<evidence type="ECO:0000313" key="9">
    <source>
        <dbReference type="EMBL" id="CAE6416540.1"/>
    </source>
</evidence>
<dbReference type="GO" id="GO:0006367">
    <property type="term" value="P:transcription initiation at RNA polymerase II promoter"/>
    <property type="evidence" value="ECO:0007669"/>
    <property type="project" value="UniProtKB-ARBA"/>
</dbReference>
<gene>
    <name evidence="9" type="ORF">RDB_LOCUS49576</name>
</gene>
<feature type="region of interest" description="Disordered" evidence="6">
    <location>
        <begin position="610"/>
        <end position="711"/>
    </location>
</feature>
<protein>
    <submittedName>
        <fullName evidence="9">Uncharacterized protein</fullName>
    </submittedName>
</protein>
<dbReference type="Proteomes" id="UP000663840">
    <property type="component" value="Unassembled WGS sequence"/>
</dbReference>
<evidence type="ECO:0000259" key="7">
    <source>
        <dbReference type="Pfam" id="PF12253"/>
    </source>
</evidence>
<evidence type="ECO:0000313" key="10">
    <source>
        <dbReference type="Proteomes" id="UP000663840"/>
    </source>
</evidence>
<evidence type="ECO:0000256" key="5">
    <source>
        <dbReference type="ARBA" id="ARBA00023242"/>
    </source>
</evidence>
<feature type="compositionally biased region" description="Polar residues" evidence="6">
    <location>
        <begin position="787"/>
        <end position="811"/>
    </location>
</feature>
<keyword evidence="3" id="KW-0238">DNA-binding</keyword>
<dbReference type="Pfam" id="PF00352">
    <property type="entry name" value="TBP"/>
    <property type="match status" value="2"/>
</dbReference>
<dbReference type="EMBL" id="CAJMWR010001135">
    <property type="protein sequence ID" value="CAE6416540.1"/>
    <property type="molecule type" value="Genomic_DNA"/>
</dbReference>
<evidence type="ECO:0000256" key="1">
    <source>
        <dbReference type="ARBA" id="ARBA00004123"/>
    </source>
</evidence>
<evidence type="ECO:0000256" key="4">
    <source>
        <dbReference type="ARBA" id="ARBA00023163"/>
    </source>
</evidence>
<dbReference type="AlphaFoldDB" id="A0A8H3A983"/>